<evidence type="ECO:0000313" key="3">
    <source>
        <dbReference type="Proteomes" id="UP000010074"/>
    </source>
</evidence>
<gene>
    <name evidence="2" type="ORF">Bdt_3503</name>
</gene>
<organism evidence="2 3">
    <name type="scientific">Bdellovibrio bacteriovorus str. Tiberius</name>
    <dbReference type="NCBI Taxonomy" id="1069642"/>
    <lineage>
        <taxon>Bacteria</taxon>
        <taxon>Pseudomonadati</taxon>
        <taxon>Bdellovibrionota</taxon>
        <taxon>Bdellovibrionia</taxon>
        <taxon>Bdellovibrionales</taxon>
        <taxon>Pseudobdellovibrionaceae</taxon>
        <taxon>Bdellovibrio</taxon>
    </lineage>
</organism>
<dbReference type="Proteomes" id="UP000010074">
    <property type="component" value="Chromosome"/>
</dbReference>
<dbReference type="AlphaFoldDB" id="K7YZJ2"/>
<reference evidence="2 3" key="1">
    <citation type="journal article" date="2012" name="BMC Genomics">
        <title>Genome analysis of a simultaneously predatory and prey-independent, novel Bdellovibrio bacteriovorus from the River Tiber, supports in silico predictions of both ancient and recent lateral gene transfer from diverse bacteria.</title>
        <authorList>
            <person name="Hobley L."/>
            <person name="Lerner T.R."/>
            <person name="Williams L.E."/>
            <person name="Lambert C."/>
            <person name="Till R."/>
            <person name="Milner D.S."/>
            <person name="Basford S.M."/>
            <person name="Capeness M.J."/>
            <person name="Fenton A.K."/>
            <person name="Atterbury R.J."/>
            <person name="Harris M.A."/>
            <person name="Sockett R.E."/>
        </authorList>
    </citation>
    <scope>NUCLEOTIDE SEQUENCE [LARGE SCALE GENOMIC DNA]</scope>
    <source>
        <strain evidence="2 3">Tiberius</strain>
    </source>
</reference>
<proteinExistence type="predicted"/>
<evidence type="ECO:0008006" key="4">
    <source>
        <dbReference type="Google" id="ProtNLM"/>
    </source>
</evidence>
<dbReference type="KEGG" id="bbat:Bdt_3503"/>
<protein>
    <recommendedName>
        <fullName evidence="4">Lipoprotein</fullName>
    </recommendedName>
</protein>
<feature type="chain" id="PRO_5003913972" description="Lipoprotein" evidence="1">
    <location>
        <begin position="22"/>
        <end position="333"/>
    </location>
</feature>
<sequence length="333" mass="37220">MNYIIWIMAIASLLICVRSQAEPPTEESPRVLEPGNTIQGKPYPAYHPDNNREKTWDHALPFLGQRVIDKGFSLPLPYGVSLIFFHQNQGFSIESMEVAFRPDVPYKNIDFIDFSGSKVDNTSWQTKLDAWIFPFLNAFVTLGSVKGTGTVPISIAKADLYDFFTPNLCSGGSPPAFCEGYFSATAPIDYNGFNYGVGLLLAGGYQDWFFAAPMTYVITNVNVSDDDITAFSFIPRVGYNYRTPRSGKFGFYVGANYLNTKVNLTGHYSLPLAGDPNVGEDVTVRYRMSQQPLDKWNALAGVNWELSAEWSAVLELGFSDNKENQTLNVNYRF</sequence>
<dbReference type="STRING" id="1069642.Bdt_3503"/>
<accession>K7YZJ2</accession>
<feature type="signal peptide" evidence="1">
    <location>
        <begin position="1"/>
        <end position="21"/>
    </location>
</feature>
<dbReference type="RefSeq" id="WP_015092586.1">
    <property type="nucleotide sequence ID" value="NC_019567.1"/>
</dbReference>
<evidence type="ECO:0000256" key="1">
    <source>
        <dbReference type="SAM" id="SignalP"/>
    </source>
</evidence>
<dbReference type="HOGENOM" id="CLU_057858_0_0_7"/>
<dbReference type="PATRIC" id="fig|1069642.3.peg.3468"/>
<evidence type="ECO:0000313" key="2">
    <source>
        <dbReference type="EMBL" id="AFY03178.1"/>
    </source>
</evidence>
<keyword evidence="1" id="KW-0732">Signal</keyword>
<name>K7YZJ2_BDEBC</name>
<dbReference type="EMBL" id="CP002930">
    <property type="protein sequence ID" value="AFY03178.1"/>
    <property type="molecule type" value="Genomic_DNA"/>
</dbReference>
<dbReference type="OrthoDB" id="7593840at2"/>